<evidence type="ECO:0000313" key="3">
    <source>
        <dbReference type="Proteomes" id="UP000499080"/>
    </source>
</evidence>
<evidence type="ECO:0000313" key="2">
    <source>
        <dbReference type="EMBL" id="GBN46928.1"/>
    </source>
</evidence>
<dbReference type="SUPFAM" id="SSF143791">
    <property type="entry name" value="DUSP-like"/>
    <property type="match status" value="1"/>
</dbReference>
<dbReference type="AlphaFoldDB" id="A0A4Y2P4U3"/>
<keyword evidence="2" id="KW-0808">Transferase</keyword>
<name>A0A4Y2P4U3_ARAVE</name>
<keyword evidence="2" id="KW-0548">Nucleotidyltransferase</keyword>
<dbReference type="PANTHER" id="PTHR33332">
    <property type="entry name" value="REVERSE TRANSCRIPTASE DOMAIN-CONTAINING PROTEIN"/>
    <property type="match status" value="1"/>
</dbReference>
<proteinExistence type="predicted"/>
<organism evidence="2 3">
    <name type="scientific">Araneus ventricosus</name>
    <name type="common">Orbweaver spider</name>
    <name type="synonym">Epeira ventricosa</name>
    <dbReference type="NCBI Taxonomy" id="182803"/>
    <lineage>
        <taxon>Eukaryota</taxon>
        <taxon>Metazoa</taxon>
        <taxon>Ecdysozoa</taxon>
        <taxon>Arthropoda</taxon>
        <taxon>Chelicerata</taxon>
        <taxon>Arachnida</taxon>
        <taxon>Araneae</taxon>
        <taxon>Araneomorphae</taxon>
        <taxon>Entelegynae</taxon>
        <taxon>Araneoidea</taxon>
        <taxon>Araneidae</taxon>
        <taxon>Araneus</taxon>
    </lineage>
</organism>
<gene>
    <name evidence="2" type="primary">jockeypol_266</name>
    <name evidence="2" type="ORF">AVEN_79003_1</name>
</gene>
<sequence>MPKQFNTILSIFADDTAILARNKNHNYIQIALNRHLKTLEDWFAKWKIQINAGKTEAIMFTNSRRPLPPIKVNNQIIPWSQECKYLGVILDKRLTWKPHFLYIKKKFRELTRKFYPLIARNSKMTRSNMLLIYTAYLRPVLSYACPVWGYAAKSNIKLLEKEQNLLIRNICHAKCSPHRHDHGIILSGTTNTGFPHSQELATIPLPAEFQINKEELADLFRLLKQIQLIMAKVPNVKQTLTEMEKTEDPYNKLFILSEEMNGT</sequence>
<dbReference type="InterPro" id="IPR000477">
    <property type="entry name" value="RT_dom"/>
</dbReference>
<dbReference type="InterPro" id="IPR035927">
    <property type="entry name" value="DUSP-like_sf"/>
</dbReference>
<dbReference type="PROSITE" id="PS50878">
    <property type="entry name" value="RT_POL"/>
    <property type="match status" value="1"/>
</dbReference>
<evidence type="ECO:0000259" key="1">
    <source>
        <dbReference type="PROSITE" id="PS50878"/>
    </source>
</evidence>
<dbReference type="EMBL" id="BGPR01131504">
    <property type="protein sequence ID" value="GBN46928.1"/>
    <property type="molecule type" value="Genomic_DNA"/>
</dbReference>
<keyword evidence="2" id="KW-0695">RNA-directed DNA polymerase</keyword>
<reference evidence="2 3" key="1">
    <citation type="journal article" date="2019" name="Sci. Rep.">
        <title>Orb-weaving spider Araneus ventricosus genome elucidates the spidroin gene catalogue.</title>
        <authorList>
            <person name="Kono N."/>
            <person name="Nakamura H."/>
            <person name="Ohtoshi R."/>
            <person name="Moran D.A.P."/>
            <person name="Shinohara A."/>
            <person name="Yoshida Y."/>
            <person name="Fujiwara M."/>
            <person name="Mori M."/>
            <person name="Tomita M."/>
            <person name="Arakawa K."/>
        </authorList>
    </citation>
    <scope>NUCLEOTIDE SEQUENCE [LARGE SCALE GENOMIC DNA]</scope>
</reference>
<feature type="domain" description="Reverse transcriptase" evidence="1">
    <location>
        <begin position="1"/>
        <end position="90"/>
    </location>
</feature>
<dbReference type="Proteomes" id="UP000499080">
    <property type="component" value="Unassembled WGS sequence"/>
</dbReference>
<keyword evidence="3" id="KW-1185">Reference proteome</keyword>
<protein>
    <submittedName>
        <fullName evidence="2">RNA-directed DNA polymerase from mobile element jockey</fullName>
    </submittedName>
</protein>
<dbReference type="GO" id="GO:0003964">
    <property type="term" value="F:RNA-directed DNA polymerase activity"/>
    <property type="evidence" value="ECO:0007669"/>
    <property type="project" value="UniProtKB-KW"/>
</dbReference>
<dbReference type="OrthoDB" id="6515679at2759"/>
<dbReference type="Pfam" id="PF00078">
    <property type="entry name" value="RVT_1"/>
    <property type="match status" value="1"/>
</dbReference>
<comment type="caution">
    <text evidence="2">The sequence shown here is derived from an EMBL/GenBank/DDBJ whole genome shotgun (WGS) entry which is preliminary data.</text>
</comment>
<accession>A0A4Y2P4U3</accession>